<dbReference type="PANTHER" id="PTHR31157">
    <property type="entry name" value="SCP DOMAIN-CONTAINING PROTEIN"/>
    <property type="match status" value="1"/>
</dbReference>
<keyword evidence="2" id="KW-0732">Signal</keyword>
<dbReference type="InterPro" id="IPR014044">
    <property type="entry name" value="CAP_dom"/>
</dbReference>
<gene>
    <name evidence="4" type="ORF">K7G82_09650</name>
</gene>
<reference evidence="4 5" key="1">
    <citation type="submission" date="2021-08" db="EMBL/GenBank/DDBJ databases">
        <authorList>
            <person name="Tuo L."/>
        </authorList>
    </citation>
    <scope>NUCLEOTIDE SEQUENCE [LARGE SCALE GENOMIC DNA]</scope>
    <source>
        <strain evidence="4 5">JCM 31229</strain>
    </source>
</reference>
<feature type="region of interest" description="Disordered" evidence="1">
    <location>
        <begin position="112"/>
        <end position="132"/>
    </location>
</feature>
<protein>
    <submittedName>
        <fullName evidence="4">CAP domain-containing protein</fullName>
    </submittedName>
</protein>
<dbReference type="Gene3D" id="3.40.33.10">
    <property type="entry name" value="CAP"/>
    <property type="match status" value="1"/>
</dbReference>
<feature type="chain" id="PRO_5046779407" evidence="2">
    <location>
        <begin position="23"/>
        <end position="216"/>
    </location>
</feature>
<evidence type="ECO:0000256" key="1">
    <source>
        <dbReference type="SAM" id="MobiDB-lite"/>
    </source>
</evidence>
<dbReference type="PANTHER" id="PTHR31157:SF1">
    <property type="entry name" value="SCP DOMAIN-CONTAINING PROTEIN"/>
    <property type="match status" value="1"/>
</dbReference>
<proteinExistence type="predicted"/>
<dbReference type="InterPro" id="IPR035940">
    <property type="entry name" value="CAP_sf"/>
</dbReference>
<organism evidence="4 5">
    <name type="scientific">Sphingomonas colocasiae</name>
    <dbReference type="NCBI Taxonomy" id="1848973"/>
    <lineage>
        <taxon>Bacteria</taxon>
        <taxon>Pseudomonadati</taxon>
        <taxon>Pseudomonadota</taxon>
        <taxon>Alphaproteobacteria</taxon>
        <taxon>Sphingomonadales</taxon>
        <taxon>Sphingomonadaceae</taxon>
        <taxon>Sphingomonas</taxon>
    </lineage>
</organism>
<dbReference type="CDD" id="cd05379">
    <property type="entry name" value="CAP_bacterial"/>
    <property type="match status" value="1"/>
</dbReference>
<sequence length="216" mass="23777">MPRADLLIAPLLAALAVSPAAAQPRDDDGDAIVEEMNRVRGDPRGYARSLRDYRDGYEGRIVTLPDRDDRLMTQEGVAAVDEAIRFLERQPPLPPLLPSEIFAGAAADHVRDQGDRGATGHVGSGRSTPGMRVQRRGGKIYVGESITYGPDNAEDAVRQLIIDDGVPMRGHRKMLFDTRWRHAGAACGPHRNYRWMCVIDFGETANGDVRPPTPRE</sequence>
<dbReference type="EMBL" id="JAINVV010000004">
    <property type="protein sequence ID" value="MBY8822557.1"/>
    <property type="molecule type" value="Genomic_DNA"/>
</dbReference>
<evidence type="ECO:0000259" key="3">
    <source>
        <dbReference type="Pfam" id="PF00188"/>
    </source>
</evidence>
<dbReference type="RefSeq" id="WP_222989630.1">
    <property type="nucleotide sequence ID" value="NZ_JAINVV010000004.1"/>
</dbReference>
<evidence type="ECO:0000313" key="4">
    <source>
        <dbReference type="EMBL" id="MBY8822557.1"/>
    </source>
</evidence>
<keyword evidence="5" id="KW-1185">Reference proteome</keyword>
<evidence type="ECO:0000313" key="5">
    <source>
        <dbReference type="Proteomes" id="UP000706039"/>
    </source>
</evidence>
<comment type="caution">
    <text evidence="4">The sequence shown here is derived from an EMBL/GenBank/DDBJ whole genome shotgun (WGS) entry which is preliminary data.</text>
</comment>
<dbReference type="Proteomes" id="UP000706039">
    <property type="component" value="Unassembled WGS sequence"/>
</dbReference>
<dbReference type="Pfam" id="PF00188">
    <property type="entry name" value="CAP"/>
    <property type="match status" value="1"/>
</dbReference>
<name>A0ABS7PQ41_9SPHN</name>
<accession>A0ABS7PQ41</accession>
<evidence type="ECO:0000256" key="2">
    <source>
        <dbReference type="SAM" id="SignalP"/>
    </source>
</evidence>
<feature type="domain" description="SCP" evidence="3">
    <location>
        <begin position="85"/>
        <end position="198"/>
    </location>
</feature>
<feature type="signal peptide" evidence="2">
    <location>
        <begin position="1"/>
        <end position="22"/>
    </location>
</feature>